<dbReference type="PROSITE" id="PS51085">
    <property type="entry name" value="2FE2S_FER_2"/>
    <property type="match status" value="1"/>
</dbReference>
<protein>
    <submittedName>
        <fullName evidence="10">Vanillate O-demethylase oxidoreductase</fullName>
        <ecNumber evidence="10">1.14.13.-</ecNumber>
    </submittedName>
</protein>
<keyword evidence="10" id="KW-0489">Methyltransferase</keyword>
<dbReference type="InterPro" id="IPR001041">
    <property type="entry name" value="2Fe-2S_ferredoxin-type"/>
</dbReference>
<evidence type="ECO:0000313" key="10">
    <source>
        <dbReference type="EMBL" id="CDF84971.1"/>
    </source>
</evidence>
<evidence type="ECO:0000256" key="1">
    <source>
        <dbReference type="ARBA" id="ARBA00001917"/>
    </source>
</evidence>
<dbReference type="PATRIC" id="fig|1301098.3.peg.3636"/>
<dbReference type="Gene3D" id="3.10.20.30">
    <property type="match status" value="1"/>
</dbReference>
<dbReference type="EC" id="1.14.13.-" evidence="10"/>
<keyword evidence="4" id="KW-0001">2Fe-2S</keyword>
<reference evidence="10 11" key="2">
    <citation type="submission" date="2014-05" db="EMBL/GenBank/DDBJ databases">
        <title>Genome sequence of the 3-chlorobenzoate degrading bacterium Pseudomonas knackmussii B13 shows multiple evidence for horizontal gene transfer.</title>
        <authorList>
            <person name="Miyazaki R."/>
            <person name="Bertelli C."/>
            <person name="Falquet L."/>
            <person name="Robinson-Rechavi M."/>
            <person name="Gharib W."/>
            <person name="Roy S."/>
            <person name="Van der Meer J.R."/>
        </authorList>
    </citation>
    <scope>NUCLEOTIDE SEQUENCE [LARGE SCALE GENOMIC DNA]</scope>
    <source>
        <strain evidence="10 11">B13</strain>
    </source>
</reference>
<keyword evidence="5" id="KW-0479">Metal-binding</keyword>
<evidence type="ECO:0000256" key="6">
    <source>
        <dbReference type="ARBA" id="ARBA00023002"/>
    </source>
</evidence>
<comment type="cofactor">
    <cofactor evidence="1">
        <name>FMN</name>
        <dbReference type="ChEBI" id="CHEBI:58210"/>
    </cofactor>
</comment>
<dbReference type="PANTHER" id="PTHR47354:SF1">
    <property type="entry name" value="CARNITINE MONOOXYGENASE REDUCTASE SUBUNIT"/>
    <property type="match status" value="1"/>
</dbReference>
<keyword evidence="11" id="KW-1185">Reference proteome</keyword>
<evidence type="ECO:0000256" key="4">
    <source>
        <dbReference type="ARBA" id="ARBA00022714"/>
    </source>
</evidence>
<dbReference type="InterPro" id="IPR006058">
    <property type="entry name" value="2Fe2S_fd_BS"/>
</dbReference>
<evidence type="ECO:0000256" key="2">
    <source>
        <dbReference type="ARBA" id="ARBA00022630"/>
    </source>
</evidence>
<evidence type="ECO:0000256" key="8">
    <source>
        <dbReference type="ARBA" id="ARBA00023014"/>
    </source>
</evidence>
<evidence type="ECO:0000256" key="5">
    <source>
        <dbReference type="ARBA" id="ARBA00022723"/>
    </source>
</evidence>
<dbReference type="PANTHER" id="PTHR47354">
    <property type="entry name" value="NADH OXIDOREDUCTASE HCR"/>
    <property type="match status" value="1"/>
</dbReference>
<keyword evidence="8" id="KW-0411">Iron-sulfur</keyword>
<keyword evidence="10" id="KW-0808">Transferase</keyword>
<dbReference type="PROSITE" id="PS00197">
    <property type="entry name" value="2FE2S_FER_1"/>
    <property type="match status" value="1"/>
</dbReference>
<keyword evidence="6 10" id="KW-0560">Oxidoreductase</keyword>
<dbReference type="KEGG" id="pkc:PKB_3630"/>
<evidence type="ECO:0000313" key="11">
    <source>
        <dbReference type="Proteomes" id="UP000025241"/>
    </source>
</evidence>
<dbReference type="GO" id="GO:0008168">
    <property type="term" value="F:methyltransferase activity"/>
    <property type="evidence" value="ECO:0007669"/>
    <property type="project" value="UniProtKB-KW"/>
</dbReference>
<keyword evidence="7" id="KW-0408">Iron</keyword>
<accession>A0A024HJA3</accession>
<dbReference type="GO" id="GO:0051537">
    <property type="term" value="F:2 iron, 2 sulfur cluster binding"/>
    <property type="evidence" value="ECO:0007669"/>
    <property type="project" value="UniProtKB-KW"/>
</dbReference>
<gene>
    <name evidence="10" type="primary">vanb3</name>
    <name evidence="10" type="ORF">PKB_3630</name>
</gene>
<organism evidence="10 11">
    <name type="scientific">Pseudomonas knackmussii (strain DSM 6978 / CCUG 54928 / LMG 23759 / B13)</name>
    <dbReference type="NCBI Taxonomy" id="1301098"/>
    <lineage>
        <taxon>Bacteria</taxon>
        <taxon>Pseudomonadati</taxon>
        <taxon>Pseudomonadota</taxon>
        <taxon>Gammaproteobacteria</taxon>
        <taxon>Pseudomonadales</taxon>
        <taxon>Pseudomonadaceae</taxon>
        <taxon>Pseudomonas</taxon>
    </lineage>
</organism>
<dbReference type="InterPro" id="IPR036010">
    <property type="entry name" value="2Fe-2S_ferredoxin-like_sf"/>
</dbReference>
<dbReference type="GO" id="GO:0016491">
    <property type="term" value="F:oxidoreductase activity"/>
    <property type="evidence" value="ECO:0007669"/>
    <property type="project" value="UniProtKB-KW"/>
</dbReference>
<sequence length="239" mass="25449">MHDLVHAGSELVVGTPRNLFELSASAQSSLLLAGGIGITPLLCMAQSLATARRPFSLHYCTRSAEATAFRGALAAAPYAAQVHHHYDDGTPEQKLDLPALLSCPQPGMHLYTCGPSGFMDAVLAAARASGWPESQLHYEFFKAEPPQSENDGSFEVQVASTGEVIPVAADETVLMALAAHGIELPASCEQGVCGTCLTRVLGGEPDHRDMYLTPEEQAQNDQFLPCCSRSKSARLVLDI</sequence>
<keyword evidence="2" id="KW-0285">Flavoprotein</keyword>
<dbReference type="FunFam" id="3.10.20.30:FF:000034">
    <property type="entry name" value="Vanillate monooxygenase, oxidoreductase subunit"/>
    <property type="match status" value="1"/>
</dbReference>
<dbReference type="EMBL" id="HG322950">
    <property type="protein sequence ID" value="CDF84971.1"/>
    <property type="molecule type" value="Genomic_DNA"/>
</dbReference>
<evidence type="ECO:0000259" key="9">
    <source>
        <dbReference type="PROSITE" id="PS51085"/>
    </source>
</evidence>
<reference evidence="10 11" key="1">
    <citation type="submission" date="2013-03" db="EMBL/GenBank/DDBJ databases">
        <authorList>
            <person name="Linke B."/>
        </authorList>
    </citation>
    <scope>NUCLEOTIDE SEQUENCE [LARGE SCALE GENOMIC DNA]</scope>
    <source>
        <strain evidence="10 11">B13</strain>
    </source>
</reference>
<dbReference type="InterPro" id="IPR054582">
    <property type="entry name" value="DmmA-like_N"/>
</dbReference>
<dbReference type="GO" id="GO:0046872">
    <property type="term" value="F:metal ion binding"/>
    <property type="evidence" value="ECO:0007669"/>
    <property type="project" value="UniProtKB-KW"/>
</dbReference>
<dbReference type="Gene3D" id="3.40.50.80">
    <property type="entry name" value="Nucleotide-binding domain of ferredoxin-NADP reductase (FNR) module"/>
    <property type="match status" value="1"/>
</dbReference>
<dbReference type="InterPro" id="IPR012675">
    <property type="entry name" value="Beta-grasp_dom_sf"/>
</dbReference>
<dbReference type="eggNOG" id="COG1018">
    <property type="taxonomic scope" value="Bacteria"/>
</dbReference>
<dbReference type="InterPro" id="IPR039261">
    <property type="entry name" value="FNR_nucleotide-bd"/>
</dbReference>
<dbReference type="CDD" id="cd06185">
    <property type="entry name" value="PDR_like"/>
    <property type="match status" value="1"/>
</dbReference>
<dbReference type="CDD" id="cd00207">
    <property type="entry name" value="fer2"/>
    <property type="match status" value="1"/>
</dbReference>
<evidence type="ECO:0000256" key="3">
    <source>
        <dbReference type="ARBA" id="ARBA00022643"/>
    </source>
</evidence>
<proteinExistence type="predicted"/>
<dbReference type="GO" id="GO:0032259">
    <property type="term" value="P:methylation"/>
    <property type="evidence" value="ECO:0007669"/>
    <property type="project" value="UniProtKB-KW"/>
</dbReference>
<evidence type="ECO:0000256" key="7">
    <source>
        <dbReference type="ARBA" id="ARBA00023004"/>
    </source>
</evidence>
<dbReference type="Proteomes" id="UP000025241">
    <property type="component" value="Chromosome I"/>
</dbReference>
<keyword evidence="3" id="KW-0288">FMN</keyword>
<dbReference type="SUPFAM" id="SSF52343">
    <property type="entry name" value="Ferredoxin reductase-like, C-terminal NADP-linked domain"/>
    <property type="match status" value="1"/>
</dbReference>
<dbReference type="HOGENOM" id="CLU_003827_17_1_6"/>
<dbReference type="Pfam" id="PF22290">
    <property type="entry name" value="DmmA-like_N"/>
    <property type="match status" value="1"/>
</dbReference>
<dbReference type="SUPFAM" id="SSF54292">
    <property type="entry name" value="2Fe-2S ferredoxin-like"/>
    <property type="match status" value="1"/>
</dbReference>
<name>A0A024HJA3_PSEKB</name>
<feature type="domain" description="2Fe-2S ferredoxin-type" evidence="9">
    <location>
        <begin position="154"/>
        <end position="239"/>
    </location>
</feature>
<dbReference type="PRINTS" id="PR00409">
    <property type="entry name" value="PHDIOXRDTASE"/>
</dbReference>
<dbReference type="Pfam" id="PF00111">
    <property type="entry name" value="Fer2"/>
    <property type="match status" value="1"/>
</dbReference>
<dbReference type="InterPro" id="IPR050415">
    <property type="entry name" value="MRET"/>
</dbReference>
<dbReference type="AlphaFoldDB" id="A0A024HJA3"/>